<evidence type="ECO:0000313" key="1">
    <source>
        <dbReference type="EMBL" id="OEK58950.1"/>
    </source>
</evidence>
<comment type="caution">
    <text evidence="1">The sequence shown here is derived from an EMBL/GenBank/DDBJ whole genome shotgun (WGS) entry which is preliminary data.</text>
</comment>
<reference evidence="2" key="1">
    <citation type="submission" date="2015-11" db="EMBL/GenBank/DDBJ databases">
        <title>Genomic diversity of Staphylococcus saprophyticus strains from urinary tract infections, animal surfaces, and fermented foods.</title>
        <authorList>
            <person name="Wolfe B.E."/>
        </authorList>
    </citation>
    <scope>NUCLEOTIDE SEQUENCE [LARGE SCALE GENOMIC DNA]</scope>
    <source>
        <strain evidence="2">738_7</strain>
    </source>
</reference>
<name>A0AAP7IFF9_9STAP</name>
<dbReference type="EMBL" id="LNPX01000004">
    <property type="protein sequence ID" value="OEK58950.1"/>
    <property type="molecule type" value="Genomic_DNA"/>
</dbReference>
<organism evidence="1 2">
    <name type="scientific">Staphylococcus equorum</name>
    <dbReference type="NCBI Taxonomy" id="246432"/>
    <lineage>
        <taxon>Bacteria</taxon>
        <taxon>Bacillati</taxon>
        <taxon>Bacillota</taxon>
        <taxon>Bacilli</taxon>
        <taxon>Bacillales</taxon>
        <taxon>Staphylococcaceae</taxon>
        <taxon>Staphylococcus</taxon>
    </lineage>
</organism>
<proteinExistence type="predicted"/>
<dbReference type="RefSeq" id="WP_069854350.1">
    <property type="nucleotide sequence ID" value="NZ_LNPX01000004.1"/>
</dbReference>
<evidence type="ECO:0000313" key="2">
    <source>
        <dbReference type="Proteomes" id="UP000095464"/>
    </source>
</evidence>
<dbReference type="Proteomes" id="UP000095464">
    <property type="component" value="Unassembled WGS sequence"/>
</dbReference>
<accession>A0AAP7IFF9</accession>
<dbReference type="AlphaFoldDB" id="A0AAP7IFF9"/>
<sequence>MSEITQFEKYKAGKELGKRIKEVINLDMREFRQDMLPSGEWSIYSSYAFEAFMDCNIAINRYDVALMFRGIAKNELVPINARELARELVDNTTMYLDVKSSVLYYSSGCFVIEHNKDKHGTYNIEGRESSRCLYLQTLEYFKELLESPERITGYDVCALIYGLKEGEAITEKRYNEMQHIVERYYSKTFEEVLLSEALYIDSLMKNHLEFPERYMEHNLKNQ</sequence>
<gene>
    <name evidence="1" type="ORF">ASS94_01085</name>
</gene>
<protein>
    <submittedName>
        <fullName evidence="1">Uncharacterized protein</fullName>
    </submittedName>
</protein>